<comment type="caution">
    <text evidence="2">The sequence shown here is derived from an EMBL/GenBank/DDBJ whole genome shotgun (WGS) entry which is preliminary data.</text>
</comment>
<feature type="compositionally biased region" description="Pro residues" evidence="1">
    <location>
        <begin position="58"/>
        <end position="70"/>
    </location>
</feature>
<feature type="region of interest" description="Disordered" evidence="1">
    <location>
        <begin position="1"/>
        <end position="88"/>
    </location>
</feature>
<protein>
    <submittedName>
        <fullName evidence="2">Uncharacterized protein</fullName>
    </submittedName>
</protein>
<feature type="compositionally biased region" description="Pro residues" evidence="1">
    <location>
        <begin position="42"/>
        <end position="51"/>
    </location>
</feature>
<keyword evidence="3" id="KW-1185">Reference proteome</keyword>
<evidence type="ECO:0000313" key="2">
    <source>
        <dbReference type="EMBL" id="PWA79368.1"/>
    </source>
</evidence>
<gene>
    <name evidence="2" type="ORF">CTI12_AA205690</name>
</gene>
<reference evidence="2 3" key="1">
    <citation type="journal article" date="2018" name="Mol. Plant">
        <title>The genome of Artemisia annua provides insight into the evolution of Asteraceae family and artemisinin biosynthesis.</title>
        <authorList>
            <person name="Shen Q."/>
            <person name="Zhang L."/>
            <person name="Liao Z."/>
            <person name="Wang S."/>
            <person name="Yan T."/>
            <person name="Shi P."/>
            <person name="Liu M."/>
            <person name="Fu X."/>
            <person name="Pan Q."/>
            <person name="Wang Y."/>
            <person name="Lv Z."/>
            <person name="Lu X."/>
            <person name="Zhang F."/>
            <person name="Jiang W."/>
            <person name="Ma Y."/>
            <person name="Chen M."/>
            <person name="Hao X."/>
            <person name="Li L."/>
            <person name="Tang Y."/>
            <person name="Lv G."/>
            <person name="Zhou Y."/>
            <person name="Sun X."/>
            <person name="Brodelius P.E."/>
            <person name="Rose J.K.C."/>
            <person name="Tang K."/>
        </authorList>
    </citation>
    <scope>NUCLEOTIDE SEQUENCE [LARGE SCALE GENOMIC DNA]</scope>
    <source>
        <strain evidence="3">cv. Huhao1</strain>
        <tissue evidence="2">Leaf</tissue>
    </source>
</reference>
<dbReference type="Proteomes" id="UP000245207">
    <property type="component" value="Unassembled WGS sequence"/>
</dbReference>
<dbReference type="EMBL" id="PKPP01001864">
    <property type="protein sequence ID" value="PWA79368.1"/>
    <property type="molecule type" value="Genomic_DNA"/>
</dbReference>
<feature type="compositionally biased region" description="Polar residues" evidence="1">
    <location>
        <begin position="18"/>
        <end position="32"/>
    </location>
</feature>
<accession>A0A2U1P0V7</accession>
<organism evidence="2 3">
    <name type="scientific">Artemisia annua</name>
    <name type="common">Sweet wormwood</name>
    <dbReference type="NCBI Taxonomy" id="35608"/>
    <lineage>
        <taxon>Eukaryota</taxon>
        <taxon>Viridiplantae</taxon>
        <taxon>Streptophyta</taxon>
        <taxon>Embryophyta</taxon>
        <taxon>Tracheophyta</taxon>
        <taxon>Spermatophyta</taxon>
        <taxon>Magnoliopsida</taxon>
        <taxon>eudicotyledons</taxon>
        <taxon>Gunneridae</taxon>
        <taxon>Pentapetalae</taxon>
        <taxon>asterids</taxon>
        <taxon>campanulids</taxon>
        <taxon>Asterales</taxon>
        <taxon>Asteraceae</taxon>
        <taxon>Asteroideae</taxon>
        <taxon>Anthemideae</taxon>
        <taxon>Artemisiinae</taxon>
        <taxon>Artemisia</taxon>
    </lineage>
</organism>
<dbReference type="AlphaFoldDB" id="A0A2U1P0V7"/>
<proteinExistence type="predicted"/>
<evidence type="ECO:0000256" key="1">
    <source>
        <dbReference type="SAM" id="MobiDB-lite"/>
    </source>
</evidence>
<evidence type="ECO:0000313" key="3">
    <source>
        <dbReference type="Proteomes" id="UP000245207"/>
    </source>
</evidence>
<sequence length="88" mass="9564">MSNLMSPQCISKLKELTSKTQRSNSHSKSYETNDALAKPLPTARPPNPPKLPNNASTPPTPPTPTYPGQPPERDMTSGDHAPNQRGYP</sequence>
<name>A0A2U1P0V7_ARTAN</name>